<dbReference type="RefSeq" id="WP_154716092.1">
    <property type="nucleotide sequence ID" value="NZ_LT837803.1"/>
</dbReference>
<dbReference type="InterPro" id="IPR032710">
    <property type="entry name" value="NTF2-like_dom_sf"/>
</dbReference>
<accession>A0A7Z7MUG6</accession>
<gene>
    <name evidence="3" type="ORF">SDENCHOL_10714</name>
</gene>
<dbReference type="SUPFAM" id="SSF54427">
    <property type="entry name" value="NTF2-like"/>
    <property type="match status" value="1"/>
</dbReference>
<dbReference type="SMART" id="SM00271">
    <property type="entry name" value="DnaJ"/>
    <property type="match status" value="1"/>
</dbReference>
<protein>
    <recommendedName>
        <fullName evidence="2">J domain-containing protein</fullName>
    </recommendedName>
</protein>
<feature type="compositionally biased region" description="Low complexity" evidence="1">
    <location>
        <begin position="330"/>
        <end position="352"/>
    </location>
</feature>
<organism evidence="3 4">
    <name type="scientific">Sterolibacterium denitrificans</name>
    <dbReference type="NCBI Taxonomy" id="157592"/>
    <lineage>
        <taxon>Bacteria</taxon>
        <taxon>Pseudomonadati</taxon>
        <taxon>Pseudomonadota</taxon>
        <taxon>Betaproteobacteria</taxon>
        <taxon>Nitrosomonadales</taxon>
        <taxon>Sterolibacteriaceae</taxon>
        <taxon>Sterolibacterium</taxon>
    </lineage>
</organism>
<name>A0A7Z7MUG6_9PROT</name>
<dbReference type="CDD" id="cd06257">
    <property type="entry name" value="DnaJ"/>
    <property type="match status" value="1"/>
</dbReference>
<evidence type="ECO:0000259" key="2">
    <source>
        <dbReference type="PROSITE" id="PS50076"/>
    </source>
</evidence>
<dbReference type="PANTHER" id="PTHR24074">
    <property type="entry name" value="CO-CHAPERONE PROTEIN DJLA"/>
    <property type="match status" value="1"/>
</dbReference>
<proteinExistence type="predicted"/>
<dbReference type="EMBL" id="LT837803">
    <property type="protein sequence ID" value="SMB22883.1"/>
    <property type="molecule type" value="Genomic_DNA"/>
</dbReference>
<feature type="region of interest" description="Disordered" evidence="1">
    <location>
        <begin position="330"/>
        <end position="416"/>
    </location>
</feature>
<evidence type="ECO:0000313" key="3">
    <source>
        <dbReference type="EMBL" id="SMB22883.1"/>
    </source>
</evidence>
<feature type="compositionally biased region" description="Low complexity" evidence="1">
    <location>
        <begin position="394"/>
        <end position="416"/>
    </location>
</feature>
<evidence type="ECO:0000256" key="1">
    <source>
        <dbReference type="SAM" id="MobiDB-lite"/>
    </source>
</evidence>
<dbReference type="Gene3D" id="1.10.287.110">
    <property type="entry name" value="DnaJ domain"/>
    <property type="match status" value="1"/>
</dbReference>
<dbReference type="AlphaFoldDB" id="A0A7Z7MUG6"/>
<dbReference type="InterPro" id="IPR050817">
    <property type="entry name" value="DjlA_DnaK_co-chaperone"/>
</dbReference>
<dbReference type="SUPFAM" id="SSF46565">
    <property type="entry name" value="Chaperone J-domain"/>
    <property type="match status" value="1"/>
</dbReference>
<feature type="domain" description="J" evidence="2">
    <location>
        <begin position="93"/>
        <end position="161"/>
    </location>
</feature>
<evidence type="ECO:0000313" key="4">
    <source>
        <dbReference type="Proteomes" id="UP000242886"/>
    </source>
</evidence>
<dbReference type="InterPro" id="IPR001623">
    <property type="entry name" value="DnaJ_domain"/>
</dbReference>
<dbReference type="Pfam" id="PF00226">
    <property type="entry name" value="DnaJ"/>
    <property type="match status" value="1"/>
</dbReference>
<dbReference type="PROSITE" id="PS50076">
    <property type="entry name" value="DNAJ_2"/>
    <property type="match status" value="1"/>
</dbReference>
<dbReference type="Proteomes" id="UP000242886">
    <property type="component" value="Chromosome SDENCHOL"/>
</dbReference>
<keyword evidence="4" id="KW-1185">Reference proteome</keyword>
<sequence>MSETSGMNGGRDGNGSLPDGLSLALAVHQTPSQFYELLHGKADLPDDIGLLLRLAGGAALPEGMALPPFSAPTDVREAALFFIEQVLLAHDANHYRVLGVRPTASLDELKENHRLLMRLFHPDRRVLAMESERKAAHAARINLAYTTLRQPATRTAYDLSLRQARQAAIQMPQMRPTLRRHAPEPATPILSPRVARHLPQLVLGGFALLAMAAVGVVYLNQTPTGAIGMGDDFSQAQALPATSAPVATQHDNPQIERLKELAAAWSDDETSTEAPGGLQLPAMAMATTTTATSDADKLATAPSAVPAVTAAAATTTATIPLPAKAITISAPPTASTSSTPPASAKSALAAPRPTAPAPAPASVAKPQTASSPLPRLPVTATSLPAEQPRRKEAMAAPVAPTTPPVAARAETPPTPAPIIVTNVTPTPTPTPAPEAQPTVDNRQESLDTLLGAFTLLYEKGDLEAFLALFDENARAENGGKTRIRNDYDNLFRTTAARKLYIYDMNWVQDGDIYRGQGGFQAKVRPKGAASQRIYDGIITLEILKRPAPASLLIRKISHKTG</sequence>
<dbReference type="InterPro" id="IPR036869">
    <property type="entry name" value="J_dom_sf"/>
</dbReference>
<reference evidence="3" key="1">
    <citation type="submission" date="2017-03" db="EMBL/GenBank/DDBJ databases">
        <authorList>
            <consortium name="AG Boll"/>
        </authorList>
    </citation>
    <scope>NUCLEOTIDE SEQUENCE [LARGE SCALE GENOMIC DNA]</scope>
    <source>
        <strain evidence="3">Chol</strain>
    </source>
</reference>